<name>A0A6P8GRJ3_CLUHA</name>
<feature type="region of interest" description="Disordered" evidence="17">
    <location>
        <begin position="329"/>
        <end position="562"/>
    </location>
</feature>
<keyword evidence="5" id="KW-0678">Repressor</keyword>
<feature type="compositionally biased region" description="Polar residues" evidence="17">
    <location>
        <begin position="1538"/>
        <end position="1548"/>
    </location>
</feature>
<dbReference type="GO" id="GO:0003714">
    <property type="term" value="F:transcription corepressor activity"/>
    <property type="evidence" value="ECO:0007669"/>
    <property type="project" value="TreeGrafter"/>
</dbReference>
<keyword evidence="18" id="KW-1185">Reference proteome</keyword>
<feature type="compositionally biased region" description="Polar residues" evidence="17">
    <location>
        <begin position="285"/>
        <end position="307"/>
    </location>
</feature>
<feature type="compositionally biased region" description="Basic residues" evidence="17">
    <location>
        <begin position="2050"/>
        <end position="2059"/>
    </location>
</feature>
<feature type="region of interest" description="Disordered" evidence="17">
    <location>
        <begin position="145"/>
        <end position="317"/>
    </location>
</feature>
<dbReference type="InterPro" id="IPR039674">
    <property type="entry name" value="FLASH"/>
</dbReference>
<feature type="compositionally biased region" description="Polar residues" evidence="17">
    <location>
        <begin position="1118"/>
        <end position="1131"/>
    </location>
</feature>
<dbReference type="FunFam" id="1.10.10.60:FF:000265">
    <property type="entry name" value="CASP8-associated protein 2 isoform X1"/>
    <property type="match status" value="1"/>
</dbReference>
<dbReference type="Pfam" id="PF21227">
    <property type="entry name" value="Myb_DNA-binding_7"/>
    <property type="match status" value="1"/>
</dbReference>
<feature type="region of interest" description="Disordered" evidence="17">
    <location>
        <begin position="1938"/>
        <end position="1970"/>
    </location>
</feature>
<feature type="compositionally biased region" description="Polar residues" evidence="17">
    <location>
        <begin position="387"/>
        <end position="397"/>
    </location>
</feature>
<keyword evidence="13" id="KW-0539">Nucleus</keyword>
<evidence type="ECO:0000256" key="12">
    <source>
        <dbReference type="ARBA" id="ARBA00023163"/>
    </source>
</evidence>
<sequence length="2151" mass="236089">MDEISDPMRGDHGNSDSASETFVYHDEDSVDIYAGLESSPEKHGNTGKACRSSASPRQSESMDLFEEIIVEERLKKEASYDEMKTNFDEAQSQLQELIQKLQQQETKNRTLHAENTKLKKNICALIKTARSEIGRKDAEINRLSQRTGRGNCGQTYHWTQSNQHMSQASTRASCKEDDGTASVRESRHERGNCDVKDQAKQKPVQDQTRQTPVQDSARQKPFTPLQDSTKQTPLQDSAKQTPVRDSAKQTPLQDSARQKPVPDSAKQTPFTPLQDSARQKPVQDSAKQTPFTPLQNQTRQKPFTPLQTSSTLSTTEVSRAMDSSVVLRDHVDKPVNNHSSTSIPLASGDGHVSESQHLLGHGHSYPKITASSSVKGRGQNEMELQKDSQMAPSGSESEQNHSERHSSRPSNMRPNHSTSDMLISGKSKDRPQSHRSPPPHHSSSSSHSSKGSSKDYSEDLCLARSRVSRETEGSSGSHRSRHSIRSERSRVSSRHRRDKTPTRDYHKTEERWKEGANRESTNPRTDKSREHERRTEKERSRRNGESTSKSEKPRTRDRVLERELDATEGRICLSSARPEHCLDYSSHKKDQWKKSEGGRRQITEKLVNTADKKMKDNATSEEHTHFPSPVGPGNEGDFHCSNKKTVREGDETKRTTENGHVEMKVDSEHTTDSEREREKDLNTRQANDAMPSEESSPNRKLSFMETLNLTLSPVKKPNQLTECGTHNGESEKDGERSPSSLERTNHNDTGEEFFVIDEIEGSVEEIHGNDDMPVSLTSSAAQAQDHECCGKTSTQEGENPVLDCTEVPVRSSSQTDLLKVHNEKEAVECILPISADVQQAVETTETNMKCLIPREEISDVTYSAFSTTTNSAAVTEDDAATSVSPSENPVCEGCSDVEKGIADAAEPITLACTGNSEENGEDDTSDTKTTSSLCCGVSQEGPVSIMDSEISTDKEMAPAESCVYIDSVSSTVNLETSPSCPSSCVVLVDVQEDSNMETGSAEEVASPSPVKEQLNELPKVSSTTKKDSELQEIVVASSSETPAELAKDCEPDSTENTEPSSFAALPQDEDSMMLTLKSIKLIPEIISPLTSPVRQVKKAQPPPPGKQPHIKSLSKDLQNATLPADTSSRTLDVNKENKQPDCSMPTQEDSAPANLGNSEHDELEEGEIVSECESEEPPVTEESPKTFKEIKKSTTSKTQQSPRTRLMKVALLKKSVDLQQKSGRKTTGAVANRSPTCKTKGAVANRSPTCKTTGAVAKRSPACKTKGAVVIKSPTCKTKGAVVIKSPTCKTKGAVVIKSPTCKTKGAVANRSPTCKTTGAVAKRSPTCKTKGLVANRSPTCKTKGAVAKRSPTCKTTGAVANRSPTCKRRFKTVPPPDPKTLPPSSTTVEEIMNMFKVIRSQLRRKYMKLHKTFPVKTFNSVIEMSNLSFTDLVSSLNLNKLWGQEDDVKAKLKNIIINVMNKVANNGIVNRIFEQNSDNLKSKLWSFVDGQLDFLFKEIQMTLASTSKQLDNKQTSLREDDIENPEKKTKVEKPQEKSPSGSGNTAKRQQEEVSVSKAKETPLISTPCPLRKPVYQTGLGSRGKNLKMNTEETNEEPRASGSTQEIGHPTPMDKSVDNVNAYVRRLSHSGSMLDKSEFELLTEQQTSSLTFNLVSDSQMGDIFKSLLQGSDLLESSVSLGDNQSWLLGTPKKELSSERNFLTGMMTPSKFGTPPKLMAAWASISPCKLASPNPKVRMPLNPAALDESCLLETPSSPVPNRASQTTAVSSQRTYSILAEDLAVSLTIPSPLKTDSHLSFLHPVNEDPMPTPEEVLNAHFSEDAVLECEDATEHDIHLSLDTDNSSCESSAGRTWENTEPKLFHFKPHVPMQAVVSERSNDHFIVKIRHTSTVSAIVPTPLAGQDVLPDSAEGPAILAAVGDPVSSTGQDHWVPGECAVENSGSEGTPTEIATSSDKDDTCGSPGSKMNLPEMSVVPTEVQPSQAEADASVCQDVGIGVPLEGGTTGQLRRKRKKHHTGSKAKQAKTEVTPDKHHKRKHKKKMKNNTERKMKSKLRKKSKTQSPAPSPSLVSPQLSPRSLSAKNVIRKRGEVVVTWTREEDRDILLDLKMKGPSRSTFSTLSEKMNKSPAQIAERFAQLMKLFKKKGKMDSP</sequence>
<dbReference type="GO" id="GO:0008625">
    <property type="term" value="P:extrinsic apoptotic signaling pathway via death domain receptors"/>
    <property type="evidence" value="ECO:0007669"/>
    <property type="project" value="TreeGrafter"/>
</dbReference>
<feature type="compositionally biased region" description="Basic and acidic residues" evidence="17">
    <location>
        <begin position="499"/>
        <end position="517"/>
    </location>
</feature>
<evidence type="ECO:0000256" key="2">
    <source>
        <dbReference type="ARBA" id="ARBA00004322"/>
    </source>
</evidence>
<evidence type="ECO:0000256" key="13">
    <source>
        <dbReference type="ARBA" id="ARBA00023242"/>
    </source>
</evidence>
<dbReference type="GO" id="GO:0036337">
    <property type="term" value="P:Fas signaling pathway"/>
    <property type="evidence" value="ECO:0007669"/>
    <property type="project" value="TreeGrafter"/>
</dbReference>
<keyword evidence="8" id="KW-0007">Acetylation</keyword>
<feature type="compositionally biased region" description="Basic and acidic residues" evidence="17">
    <location>
        <begin position="1"/>
        <end position="14"/>
    </location>
</feature>
<keyword evidence="4" id="KW-0963">Cytoplasm</keyword>
<dbReference type="GO" id="GO:0016605">
    <property type="term" value="C:PML body"/>
    <property type="evidence" value="ECO:0007669"/>
    <property type="project" value="UniProtKB-SubCell"/>
</dbReference>
<feature type="compositionally biased region" description="Polar residues" evidence="17">
    <location>
        <begin position="52"/>
        <end position="61"/>
    </location>
</feature>
<feature type="compositionally biased region" description="Polar residues" evidence="17">
    <location>
        <begin position="408"/>
        <end position="421"/>
    </location>
</feature>
<evidence type="ECO:0000256" key="8">
    <source>
        <dbReference type="ARBA" id="ARBA00022990"/>
    </source>
</evidence>
<dbReference type="Proteomes" id="UP000515152">
    <property type="component" value="Chromosome 15"/>
</dbReference>
<evidence type="ECO:0000256" key="1">
    <source>
        <dbReference type="ARBA" id="ARBA00004173"/>
    </source>
</evidence>
<feature type="compositionally biased region" description="Polar residues" evidence="17">
    <location>
        <begin position="204"/>
        <end position="216"/>
    </location>
</feature>
<dbReference type="Gene3D" id="1.10.10.60">
    <property type="entry name" value="Homeodomain-like"/>
    <property type="match status" value="1"/>
</dbReference>
<feature type="compositionally biased region" description="Polar residues" evidence="17">
    <location>
        <begin position="1193"/>
        <end position="1203"/>
    </location>
</feature>
<dbReference type="GeneID" id="105894827"/>
<dbReference type="OrthoDB" id="1938039at2759"/>
<dbReference type="PANTHER" id="PTHR15489:SF2">
    <property type="entry name" value="CASP8-ASSOCIATED PROTEIN 2"/>
    <property type="match status" value="1"/>
</dbReference>
<feature type="region of interest" description="Disordered" evidence="17">
    <location>
        <begin position="1219"/>
        <end position="1244"/>
    </location>
</feature>
<evidence type="ECO:0000256" key="14">
    <source>
        <dbReference type="ARBA" id="ARBA00023306"/>
    </source>
</evidence>
<evidence type="ECO:0000256" key="3">
    <source>
        <dbReference type="ARBA" id="ARBA00004496"/>
    </source>
</evidence>
<keyword evidence="9" id="KW-0805">Transcription regulation</keyword>
<dbReference type="CTD" id="9994"/>
<evidence type="ECO:0000256" key="6">
    <source>
        <dbReference type="ARBA" id="ARBA00022553"/>
    </source>
</evidence>
<feature type="compositionally biased region" description="Low complexity" evidence="17">
    <location>
        <begin position="308"/>
        <end position="317"/>
    </location>
</feature>
<evidence type="ECO:0000256" key="9">
    <source>
        <dbReference type="ARBA" id="ARBA00023015"/>
    </source>
</evidence>
<feature type="compositionally biased region" description="Basic and acidic residues" evidence="17">
    <location>
        <begin position="1182"/>
        <end position="1192"/>
    </location>
</feature>
<dbReference type="GO" id="GO:0005739">
    <property type="term" value="C:mitochondrion"/>
    <property type="evidence" value="ECO:0007669"/>
    <property type="project" value="UniProtKB-SubCell"/>
</dbReference>
<evidence type="ECO:0000256" key="17">
    <source>
        <dbReference type="SAM" id="MobiDB-lite"/>
    </source>
</evidence>
<gene>
    <name evidence="19" type="primary">casp8ap2</name>
</gene>
<feature type="compositionally biased region" description="Basic and acidic residues" evidence="17">
    <location>
        <begin position="636"/>
        <end position="682"/>
    </location>
</feature>
<evidence type="ECO:0000256" key="5">
    <source>
        <dbReference type="ARBA" id="ARBA00022491"/>
    </source>
</evidence>
<feature type="region of interest" description="Disordered" evidence="17">
    <location>
        <begin position="1092"/>
        <end position="1111"/>
    </location>
</feature>
<feature type="compositionally biased region" description="Basic and acidic residues" evidence="17">
    <location>
        <begin position="616"/>
        <end position="625"/>
    </location>
</feature>
<dbReference type="RefSeq" id="XP_031437430.1">
    <property type="nucleotide sequence ID" value="XM_031581570.2"/>
</dbReference>
<feature type="region of interest" description="Disordered" evidence="17">
    <location>
        <begin position="1118"/>
        <end position="1204"/>
    </location>
</feature>
<feature type="compositionally biased region" description="Polar residues" evidence="17">
    <location>
        <begin position="693"/>
        <end position="711"/>
    </location>
</feature>
<evidence type="ECO:0000256" key="4">
    <source>
        <dbReference type="ARBA" id="ARBA00022490"/>
    </source>
</evidence>
<dbReference type="SUPFAM" id="SSF46689">
    <property type="entry name" value="Homeodomain-like"/>
    <property type="match status" value="1"/>
</dbReference>
<reference evidence="19" key="1">
    <citation type="submission" date="2025-08" db="UniProtKB">
        <authorList>
            <consortium name="RefSeq"/>
        </authorList>
    </citation>
    <scope>IDENTIFICATION</scope>
</reference>
<feature type="region of interest" description="Disordered" evidence="17">
    <location>
        <begin position="1509"/>
        <end position="1616"/>
    </location>
</feature>
<feature type="compositionally biased region" description="Acidic residues" evidence="17">
    <location>
        <begin position="1161"/>
        <end position="1179"/>
    </location>
</feature>
<evidence type="ECO:0000313" key="18">
    <source>
        <dbReference type="Proteomes" id="UP000515152"/>
    </source>
</evidence>
<evidence type="ECO:0000256" key="10">
    <source>
        <dbReference type="ARBA" id="ARBA00023128"/>
    </source>
</evidence>
<proteinExistence type="predicted"/>
<feature type="compositionally biased region" description="Polar residues" evidence="17">
    <location>
        <begin position="265"/>
        <end position="276"/>
    </location>
</feature>
<feature type="compositionally biased region" description="Polar residues" evidence="17">
    <location>
        <begin position="145"/>
        <end position="172"/>
    </location>
</feature>
<keyword evidence="14" id="KW-0131">Cell cycle</keyword>
<evidence type="ECO:0000256" key="15">
    <source>
        <dbReference type="ARBA" id="ARBA00069865"/>
    </source>
</evidence>
<feature type="compositionally biased region" description="Basic and acidic residues" evidence="17">
    <location>
        <begin position="1517"/>
        <end position="1537"/>
    </location>
</feature>
<comment type="subcellular location">
    <subcellularLocation>
        <location evidence="3">Cytoplasm</location>
    </subcellularLocation>
    <subcellularLocation>
        <location evidence="1">Mitochondrion</location>
    </subcellularLocation>
    <subcellularLocation>
        <location evidence="2">Nucleus</location>
        <location evidence="2">PML body</location>
    </subcellularLocation>
</comment>
<dbReference type="PANTHER" id="PTHR15489">
    <property type="entry name" value="CASPASE 8 ASSOCIATED PROTEIN 2"/>
    <property type="match status" value="1"/>
</dbReference>
<feature type="compositionally biased region" description="Basic and acidic residues" evidence="17">
    <location>
        <begin position="524"/>
        <end position="562"/>
    </location>
</feature>
<feature type="compositionally biased region" description="Basic and acidic residues" evidence="17">
    <location>
        <begin position="173"/>
        <end position="200"/>
    </location>
</feature>
<feature type="compositionally biased region" description="Basic residues" evidence="17">
    <location>
        <begin position="2032"/>
        <end position="2043"/>
    </location>
</feature>
<keyword evidence="7" id="KW-0053">Apoptosis</keyword>
<accession>A0A6P8GRJ3</accession>
<dbReference type="KEGG" id="char:105894827"/>
<feature type="compositionally biased region" description="Low complexity" evidence="17">
    <location>
        <begin position="441"/>
        <end position="451"/>
    </location>
</feature>
<feature type="compositionally biased region" description="Polar residues" evidence="17">
    <location>
        <begin position="1940"/>
        <end position="1953"/>
    </location>
</feature>
<keyword evidence="10" id="KW-0496">Mitochondrion</keyword>
<evidence type="ECO:0000313" key="19">
    <source>
        <dbReference type="RefSeq" id="XP_031437430.1"/>
    </source>
</evidence>
<evidence type="ECO:0000256" key="7">
    <source>
        <dbReference type="ARBA" id="ARBA00022703"/>
    </source>
</evidence>
<feature type="region of interest" description="Disordered" evidence="17">
    <location>
        <begin position="995"/>
        <end position="1064"/>
    </location>
</feature>
<feature type="region of interest" description="Disordered" evidence="17">
    <location>
        <begin position="616"/>
        <end position="749"/>
    </location>
</feature>
<keyword evidence="11" id="KW-0010">Activator</keyword>
<feature type="compositionally biased region" description="Polar residues" evidence="17">
    <location>
        <begin position="225"/>
        <end position="240"/>
    </location>
</feature>
<feature type="region of interest" description="Disordered" evidence="17">
    <location>
        <begin position="1"/>
        <end position="63"/>
    </location>
</feature>
<feature type="region of interest" description="Disordered" evidence="17">
    <location>
        <begin position="1999"/>
        <end position="2075"/>
    </location>
</feature>
<feature type="region of interest" description="Disordered" evidence="17">
    <location>
        <begin position="913"/>
        <end position="933"/>
    </location>
</feature>
<organism evidence="18 19">
    <name type="scientific">Clupea harengus</name>
    <name type="common">Atlantic herring</name>
    <dbReference type="NCBI Taxonomy" id="7950"/>
    <lineage>
        <taxon>Eukaryota</taxon>
        <taxon>Metazoa</taxon>
        <taxon>Chordata</taxon>
        <taxon>Craniata</taxon>
        <taxon>Vertebrata</taxon>
        <taxon>Euteleostomi</taxon>
        <taxon>Actinopterygii</taxon>
        <taxon>Neopterygii</taxon>
        <taxon>Teleostei</taxon>
        <taxon>Clupei</taxon>
        <taxon>Clupeiformes</taxon>
        <taxon>Clupeoidei</taxon>
        <taxon>Clupeidae</taxon>
        <taxon>Clupea</taxon>
    </lineage>
</organism>
<keyword evidence="12" id="KW-0804">Transcription</keyword>
<evidence type="ECO:0000256" key="16">
    <source>
        <dbReference type="ARBA" id="ARBA00078515"/>
    </source>
</evidence>
<evidence type="ECO:0000256" key="11">
    <source>
        <dbReference type="ARBA" id="ARBA00023159"/>
    </source>
</evidence>
<protein>
    <recommendedName>
        <fullName evidence="15">CASP8-associated protein 2</fullName>
    </recommendedName>
    <alternativeName>
        <fullName evidence="16">FLICE-associated huge protein</fullName>
    </alternativeName>
</protein>
<keyword evidence="6" id="KW-0597">Phosphoprotein</keyword>
<feature type="compositionally biased region" description="Basic residues" evidence="17">
    <location>
        <begin position="2008"/>
        <end position="2023"/>
    </location>
</feature>
<dbReference type="InterPro" id="IPR009057">
    <property type="entry name" value="Homeodomain-like_sf"/>
</dbReference>